<organism evidence="5 6">
    <name type="scientific">Abeliophyllum distichum</name>
    <dbReference type="NCBI Taxonomy" id="126358"/>
    <lineage>
        <taxon>Eukaryota</taxon>
        <taxon>Viridiplantae</taxon>
        <taxon>Streptophyta</taxon>
        <taxon>Embryophyta</taxon>
        <taxon>Tracheophyta</taxon>
        <taxon>Spermatophyta</taxon>
        <taxon>Magnoliopsida</taxon>
        <taxon>eudicotyledons</taxon>
        <taxon>Gunneridae</taxon>
        <taxon>Pentapetalae</taxon>
        <taxon>asterids</taxon>
        <taxon>lamiids</taxon>
        <taxon>Lamiales</taxon>
        <taxon>Oleaceae</taxon>
        <taxon>Forsythieae</taxon>
        <taxon>Abeliophyllum</taxon>
    </lineage>
</organism>
<keyword evidence="6" id="KW-1185">Reference proteome</keyword>
<dbReference type="AlphaFoldDB" id="A0ABD1VAM4"/>
<evidence type="ECO:0000256" key="2">
    <source>
        <dbReference type="SAM" id="MobiDB-lite"/>
    </source>
</evidence>
<dbReference type="InterPro" id="IPR046431">
    <property type="entry name" value="FAF_dom"/>
</dbReference>
<evidence type="ECO:0000313" key="5">
    <source>
        <dbReference type="EMBL" id="KAL2534261.1"/>
    </source>
</evidence>
<keyword evidence="3" id="KW-1133">Transmembrane helix</keyword>
<evidence type="ECO:0000256" key="1">
    <source>
        <dbReference type="ARBA" id="ARBA00008690"/>
    </source>
</evidence>
<sequence>MGLNRDGILSIFPVLISVMQWVFIWVKRFSCTIKDTVQKMTQEGGRINHFYKSSPNSLPVLSSPSSSASYLLWANSTSGDLLGTDSGVFMTSFDTDTFPKETKRSNKFKQTRQMEKKKDYPPPISSRKPGFDLSRNYFDDRLILRHETLKSYEYFESIREDGRLILNLKYFETDNIDENLEEEQEADLQLPAGKDKGTMKENYDPLIIDNSLQNGSVLSLASSSMPGSTFIDGINTCIDMHGNTINTCVNMTVQSEAA</sequence>
<dbReference type="Proteomes" id="UP001604336">
    <property type="component" value="Unassembled WGS sequence"/>
</dbReference>
<evidence type="ECO:0000313" key="6">
    <source>
        <dbReference type="Proteomes" id="UP001604336"/>
    </source>
</evidence>
<protein>
    <recommendedName>
        <fullName evidence="4">FAF domain-containing protein</fullName>
    </recommendedName>
</protein>
<keyword evidence="3" id="KW-0472">Membrane</keyword>
<reference evidence="6" key="1">
    <citation type="submission" date="2024-07" db="EMBL/GenBank/DDBJ databases">
        <title>Two chromosome-level genome assemblies of Korean endemic species Abeliophyllum distichum and Forsythia ovata (Oleaceae).</title>
        <authorList>
            <person name="Jang H."/>
        </authorList>
    </citation>
    <scope>NUCLEOTIDE SEQUENCE [LARGE SCALE GENOMIC DNA]</scope>
</reference>
<dbReference type="EMBL" id="JBFOLK010000002">
    <property type="protein sequence ID" value="KAL2534261.1"/>
    <property type="molecule type" value="Genomic_DNA"/>
</dbReference>
<feature type="region of interest" description="Disordered" evidence="2">
    <location>
        <begin position="101"/>
        <end position="126"/>
    </location>
</feature>
<evidence type="ECO:0000256" key="3">
    <source>
        <dbReference type="SAM" id="Phobius"/>
    </source>
</evidence>
<accession>A0ABD1VAM4</accession>
<keyword evidence="3" id="KW-0812">Transmembrane</keyword>
<feature type="transmembrane region" description="Helical" evidence="3">
    <location>
        <begin position="7"/>
        <end position="26"/>
    </location>
</feature>
<gene>
    <name evidence="5" type="ORF">Adt_07612</name>
</gene>
<dbReference type="PANTHER" id="PTHR33155:SF75">
    <property type="entry name" value="OS02G0750800 PROTEIN"/>
    <property type="match status" value="1"/>
</dbReference>
<comment type="similarity">
    <text evidence="1">Belongs to the fantastic four family.</text>
</comment>
<feature type="domain" description="FAF" evidence="4">
    <location>
        <begin position="120"/>
        <end position="168"/>
    </location>
</feature>
<dbReference type="PANTHER" id="PTHR33155">
    <property type="entry name" value="FANTASTIC FOUR-LIKE PROTEIN (DUF3049)"/>
    <property type="match status" value="1"/>
</dbReference>
<dbReference type="Pfam" id="PF11250">
    <property type="entry name" value="FAF"/>
    <property type="match status" value="1"/>
</dbReference>
<dbReference type="InterPro" id="IPR021410">
    <property type="entry name" value="FAF"/>
</dbReference>
<comment type="caution">
    <text evidence="5">The sequence shown here is derived from an EMBL/GenBank/DDBJ whole genome shotgun (WGS) entry which is preliminary data.</text>
</comment>
<evidence type="ECO:0000259" key="4">
    <source>
        <dbReference type="Pfam" id="PF11250"/>
    </source>
</evidence>
<proteinExistence type="inferred from homology"/>
<name>A0ABD1VAM4_9LAMI</name>